<accession>A0A402B7E5</accession>
<dbReference type="EMBL" id="BIFT01000001">
    <property type="protein sequence ID" value="GCE27275.1"/>
    <property type="molecule type" value="Genomic_DNA"/>
</dbReference>
<name>A0A402B7E5_9CHLR</name>
<evidence type="ECO:0000313" key="10">
    <source>
        <dbReference type="Proteomes" id="UP000287171"/>
    </source>
</evidence>
<gene>
    <name evidence="9" type="ORF">KDA_27590</name>
</gene>
<evidence type="ECO:0000256" key="3">
    <source>
        <dbReference type="ARBA" id="ARBA00022679"/>
    </source>
</evidence>
<evidence type="ECO:0000256" key="1">
    <source>
        <dbReference type="ARBA" id="ARBA00004651"/>
    </source>
</evidence>
<feature type="transmembrane region" description="Helical" evidence="8">
    <location>
        <begin position="369"/>
        <end position="387"/>
    </location>
</feature>
<keyword evidence="5 8" id="KW-1133">Transmembrane helix</keyword>
<keyword evidence="3" id="KW-0808">Transferase</keyword>
<keyword evidence="6 8" id="KW-0472">Membrane</keyword>
<dbReference type="GO" id="GO:0005886">
    <property type="term" value="C:plasma membrane"/>
    <property type="evidence" value="ECO:0007669"/>
    <property type="project" value="UniProtKB-SubCell"/>
</dbReference>
<evidence type="ECO:0000256" key="8">
    <source>
        <dbReference type="SAM" id="Phobius"/>
    </source>
</evidence>
<keyword evidence="2" id="KW-1003">Cell membrane</keyword>
<evidence type="ECO:0008006" key="11">
    <source>
        <dbReference type="Google" id="ProtNLM"/>
    </source>
</evidence>
<feature type="transmembrane region" description="Helical" evidence="8">
    <location>
        <begin position="446"/>
        <end position="469"/>
    </location>
</feature>
<protein>
    <recommendedName>
        <fullName evidence="11">DUF2029 domain-containing protein</fullName>
    </recommendedName>
</protein>
<proteinExistence type="inferred from homology"/>
<feature type="transmembrane region" description="Helical" evidence="8">
    <location>
        <begin position="89"/>
        <end position="105"/>
    </location>
</feature>
<comment type="similarity">
    <text evidence="7">Belongs to the glycosyltransferase 87 family.</text>
</comment>
<dbReference type="OrthoDB" id="3362857at2"/>
<comment type="subcellular location">
    <subcellularLocation>
        <location evidence="1">Cell membrane</location>
        <topology evidence="1">Multi-pass membrane protein</topology>
    </subcellularLocation>
</comment>
<evidence type="ECO:0000256" key="5">
    <source>
        <dbReference type="ARBA" id="ARBA00022989"/>
    </source>
</evidence>
<feature type="transmembrane region" description="Helical" evidence="8">
    <location>
        <begin position="180"/>
        <end position="202"/>
    </location>
</feature>
<comment type="caution">
    <text evidence="9">The sequence shown here is derived from an EMBL/GenBank/DDBJ whole genome shotgun (WGS) entry which is preliminary data.</text>
</comment>
<evidence type="ECO:0000256" key="2">
    <source>
        <dbReference type="ARBA" id="ARBA00022475"/>
    </source>
</evidence>
<organism evidence="9 10">
    <name type="scientific">Dictyobacter alpinus</name>
    <dbReference type="NCBI Taxonomy" id="2014873"/>
    <lineage>
        <taxon>Bacteria</taxon>
        <taxon>Bacillati</taxon>
        <taxon>Chloroflexota</taxon>
        <taxon>Ktedonobacteria</taxon>
        <taxon>Ktedonobacterales</taxon>
        <taxon>Dictyobacteraceae</taxon>
        <taxon>Dictyobacter</taxon>
    </lineage>
</organism>
<dbReference type="InterPro" id="IPR018584">
    <property type="entry name" value="GT87"/>
</dbReference>
<evidence type="ECO:0000256" key="4">
    <source>
        <dbReference type="ARBA" id="ARBA00022692"/>
    </source>
</evidence>
<keyword evidence="4 8" id="KW-0812">Transmembrane</keyword>
<feature type="transmembrane region" description="Helical" evidence="8">
    <location>
        <begin position="422"/>
        <end position="440"/>
    </location>
</feature>
<feature type="transmembrane region" description="Helical" evidence="8">
    <location>
        <begin position="284"/>
        <end position="304"/>
    </location>
</feature>
<dbReference type="RefSeq" id="WP_126627642.1">
    <property type="nucleotide sequence ID" value="NZ_BIFT01000001.1"/>
</dbReference>
<feature type="transmembrane region" description="Helical" evidence="8">
    <location>
        <begin position="232"/>
        <end position="248"/>
    </location>
</feature>
<evidence type="ECO:0000256" key="7">
    <source>
        <dbReference type="ARBA" id="ARBA00024033"/>
    </source>
</evidence>
<reference evidence="10" key="1">
    <citation type="submission" date="2018-12" db="EMBL/GenBank/DDBJ databases">
        <title>Tengunoibacter tsumagoiensis gen. nov., sp. nov., Dictyobacter kobayashii sp. nov., D. alpinus sp. nov., and D. joshuensis sp. nov. and description of Dictyobacteraceae fam. nov. within the order Ktedonobacterales isolated from Tengu-no-mugimeshi.</title>
        <authorList>
            <person name="Wang C.M."/>
            <person name="Zheng Y."/>
            <person name="Sakai Y."/>
            <person name="Toyoda A."/>
            <person name="Minakuchi Y."/>
            <person name="Abe K."/>
            <person name="Yokota A."/>
            <person name="Yabe S."/>
        </authorList>
    </citation>
    <scope>NUCLEOTIDE SEQUENCE [LARGE SCALE GENOMIC DNA]</scope>
    <source>
        <strain evidence="10">Uno16</strain>
    </source>
</reference>
<feature type="transmembrane region" description="Helical" evidence="8">
    <location>
        <begin position="255"/>
        <end position="278"/>
    </location>
</feature>
<feature type="transmembrane region" description="Helical" evidence="8">
    <location>
        <begin position="57"/>
        <end position="77"/>
    </location>
</feature>
<feature type="transmembrane region" description="Helical" evidence="8">
    <location>
        <begin position="341"/>
        <end position="362"/>
    </location>
</feature>
<dbReference type="Pfam" id="PF09594">
    <property type="entry name" value="GT87"/>
    <property type="match status" value="1"/>
</dbReference>
<feature type="transmembrane region" description="Helical" evidence="8">
    <location>
        <begin position="25"/>
        <end position="45"/>
    </location>
</feature>
<sequence length="483" mass="54552">MPTLDLPALTDRRHVSSSFGDTWRFPLLCFLLLIAIGYNIFLSVVITPIDTDSSPFIVFWLISFLPYLAACILILTTRAPVGRRRWREIALILVGALVLRAQLVHQDPNLSHDSWRYLWDARVTLNGFSPYVYPPNHPLFLHLRDFLYSNSRFRGSPTIYPPAAQGFYLFSYLLAPGNLVVLKCIFILCDLVSTAALALLLLRKGMDPARCMLYAWCPLPIIEYAIQGHLDALMITFILLTIVCAQSSRKGARILTGFLLAIATMTKLYPLLLLVVVWRGRRDWGLLVTFLVTIVVSYIPYLILGNGQILGFFATYASEVGATNGGPLALFLHWISVQTGMPLQVTYIVDLLLVGSVSLWIWRRRLQERLSMEAALLILFGVIFLISTHVFPWYLSVLLLGIALLIEAPWTRARGWSSRGLAMIALWYLCVTSILGYILANASDWTWYYLAVYGVTLLLLGLAVLLAFLRRRSDRRAQNLLAH</sequence>
<dbReference type="GO" id="GO:0016758">
    <property type="term" value="F:hexosyltransferase activity"/>
    <property type="evidence" value="ECO:0007669"/>
    <property type="project" value="InterPro"/>
</dbReference>
<evidence type="ECO:0000313" key="9">
    <source>
        <dbReference type="EMBL" id="GCE27275.1"/>
    </source>
</evidence>
<dbReference type="Proteomes" id="UP000287171">
    <property type="component" value="Unassembled WGS sequence"/>
</dbReference>
<evidence type="ECO:0000256" key="6">
    <source>
        <dbReference type="ARBA" id="ARBA00023136"/>
    </source>
</evidence>
<dbReference type="AlphaFoldDB" id="A0A402B7E5"/>
<keyword evidence="10" id="KW-1185">Reference proteome</keyword>